<sequence>MAKQKEKQKPANQLAQNKKASHNYNILDTYEAGIALTGTEIKSVRAGKMNMRDGYARVRNGEVWLENVHISPYKQGNQFNADPLRSRKLLLKKREIAKLAGVVQQKGITIVPLKAYLKHGFAKILIGVGEGKHDYDKRETLKRKEQQRDIDRALKQRY</sequence>
<dbReference type="SUPFAM" id="SSF74982">
    <property type="entry name" value="Small protein B (SmpB)"/>
    <property type="match status" value="1"/>
</dbReference>
<dbReference type="Gene3D" id="2.40.280.10">
    <property type="match status" value="1"/>
</dbReference>
<dbReference type="PATRIC" id="fig|1423792.3.peg.2350"/>
<dbReference type="NCBIfam" id="NF003843">
    <property type="entry name" value="PRK05422.1"/>
    <property type="match status" value="1"/>
</dbReference>
<evidence type="ECO:0000313" key="5">
    <source>
        <dbReference type="Proteomes" id="UP000051330"/>
    </source>
</evidence>
<keyword evidence="2 3" id="KW-0694">RNA-binding</keyword>
<accession>A0A0R1N6K4</accession>
<comment type="function">
    <text evidence="3">Required for rescue of stalled ribosomes mediated by trans-translation. Binds to transfer-messenger RNA (tmRNA), required for stable association of tmRNA with ribosomes. tmRNA and SmpB together mimic tRNA shape, replacing the anticodon stem-loop with SmpB. tmRNA is encoded by the ssrA gene; the 2 termini fold to resemble tRNA(Ala) and it encodes a 'tag peptide', a short internal open reading frame. During trans-translation Ala-aminoacylated tmRNA acts like a tRNA, entering the A-site of stalled ribosomes, displacing the stalled mRNA. The ribosome then switches to translate the ORF on the tmRNA; the nascent peptide is terminated with the 'tag peptide' encoded by the tmRNA and targeted for degradation. The ribosome is freed to recommence translation, which seems to be the essential function of trans-translation.</text>
</comment>
<dbReference type="NCBIfam" id="TIGR00086">
    <property type="entry name" value="smpB"/>
    <property type="match status" value="1"/>
</dbReference>
<dbReference type="OrthoDB" id="9805462at2"/>
<dbReference type="PROSITE" id="PS01317">
    <property type="entry name" value="SSRP"/>
    <property type="match status" value="1"/>
</dbReference>
<comment type="subcellular location">
    <subcellularLocation>
        <location evidence="3">Cytoplasm</location>
    </subcellularLocation>
    <text evidence="3">The tmRNA-SmpB complex associates with stalled 70S ribosomes.</text>
</comment>
<dbReference type="Pfam" id="PF01668">
    <property type="entry name" value="SmpB"/>
    <property type="match status" value="1"/>
</dbReference>
<dbReference type="CDD" id="cd09294">
    <property type="entry name" value="SmpB"/>
    <property type="match status" value="1"/>
</dbReference>
<dbReference type="Proteomes" id="UP000051330">
    <property type="component" value="Unassembled WGS sequence"/>
</dbReference>
<dbReference type="InterPro" id="IPR023620">
    <property type="entry name" value="SmpB"/>
</dbReference>
<dbReference type="GO" id="GO:0003723">
    <property type="term" value="F:RNA binding"/>
    <property type="evidence" value="ECO:0007669"/>
    <property type="project" value="UniProtKB-UniRule"/>
</dbReference>
<name>A0A0R1N6K4_9LACO</name>
<dbReference type="STRING" id="1423792.FD09_GL002312"/>
<dbReference type="HAMAP" id="MF_00023">
    <property type="entry name" value="SmpB"/>
    <property type="match status" value="1"/>
</dbReference>
<evidence type="ECO:0000313" key="4">
    <source>
        <dbReference type="EMBL" id="KRL13477.1"/>
    </source>
</evidence>
<dbReference type="EMBL" id="AZEC01000004">
    <property type="protein sequence ID" value="KRL13477.1"/>
    <property type="molecule type" value="Genomic_DNA"/>
</dbReference>
<comment type="caution">
    <text evidence="4">The sequence shown here is derived from an EMBL/GenBank/DDBJ whole genome shotgun (WGS) entry which is preliminary data.</text>
</comment>
<dbReference type="PANTHER" id="PTHR30308">
    <property type="entry name" value="TMRNA-BINDING COMPONENT OF TRANS-TRANSLATION TAGGING COMPLEX"/>
    <property type="match status" value="1"/>
</dbReference>
<organism evidence="4 5">
    <name type="scientific">Schleiferilactobacillus perolens DSM 12744</name>
    <dbReference type="NCBI Taxonomy" id="1423792"/>
    <lineage>
        <taxon>Bacteria</taxon>
        <taxon>Bacillati</taxon>
        <taxon>Bacillota</taxon>
        <taxon>Bacilli</taxon>
        <taxon>Lactobacillales</taxon>
        <taxon>Lactobacillaceae</taxon>
        <taxon>Schleiferilactobacillus</taxon>
    </lineage>
</organism>
<dbReference type="GO" id="GO:0070929">
    <property type="term" value="P:trans-translation"/>
    <property type="evidence" value="ECO:0007669"/>
    <property type="project" value="UniProtKB-UniRule"/>
</dbReference>
<dbReference type="RefSeq" id="WP_057819497.1">
    <property type="nucleotide sequence ID" value="NZ_AZEC01000004.1"/>
</dbReference>
<evidence type="ECO:0000256" key="2">
    <source>
        <dbReference type="ARBA" id="ARBA00022884"/>
    </source>
</evidence>
<keyword evidence="1 3" id="KW-0963">Cytoplasm</keyword>
<gene>
    <name evidence="3" type="primary">smpB</name>
    <name evidence="4" type="ORF">FD09_GL002312</name>
</gene>
<evidence type="ECO:0000256" key="3">
    <source>
        <dbReference type="HAMAP-Rule" id="MF_00023"/>
    </source>
</evidence>
<evidence type="ECO:0000256" key="1">
    <source>
        <dbReference type="ARBA" id="ARBA00022490"/>
    </source>
</evidence>
<dbReference type="PANTHER" id="PTHR30308:SF2">
    <property type="entry name" value="SSRA-BINDING PROTEIN"/>
    <property type="match status" value="1"/>
</dbReference>
<dbReference type="InterPro" id="IPR000037">
    <property type="entry name" value="SsrA-bd_prot"/>
</dbReference>
<dbReference type="InterPro" id="IPR020081">
    <property type="entry name" value="SsrA-bd_prot_CS"/>
</dbReference>
<keyword evidence="5" id="KW-1185">Reference proteome</keyword>
<dbReference type="AlphaFoldDB" id="A0A0R1N6K4"/>
<dbReference type="GO" id="GO:0070930">
    <property type="term" value="P:trans-translation-dependent protein tagging"/>
    <property type="evidence" value="ECO:0007669"/>
    <property type="project" value="TreeGrafter"/>
</dbReference>
<reference evidence="4 5" key="1">
    <citation type="journal article" date="2015" name="Genome Announc.">
        <title>Expanding the biotechnology potential of lactobacilli through comparative genomics of 213 strains and associated genera.</title>
        <authorList>
            <person name="Sun Z."/>
            <person name="Harris H.M."/>
            <person name="McCann A."/>
            <person name="Guo C."/>
            <person name="Argimon S."/>
            <person name="Zhang W."/>
            <person name="Yang X."/>
            <person name="Jeffery I.B."/>
            <person name="Cooney J.C."/>
            <person name="Kagawa T.F."/>
            <person name="Liu W."/>
            <person name="Song Y."/>
            <person name="Salvetti E."/>
            <person name="Wrobel A."/>
            <person name="Rasinkangas P."/>
            <person name="Parkhill J."/>
            <person name="Rea M.C."/>
            <person name="O'Sullivan O."/>
            <person name="Ritari J."/>
            <person name="Douillard F.P."/>
            <person name="Paul Ross R."/>
            <person name="Yang R."/>
            <person name="Briner A.E."/>
            <person name="Felis G.E."/>
            <person name="de Vos W.M."/>
            <person name="Barrangou R."/>
            <person name="Klaenhammer T.R."/>
            <person name="Caufield P.W."/>
            <person name="Cui Y."/>
            <person name="Zhang H."/>
            <person name="O'Toole P.W."/>
        </authorList>
    </citation>
    <scope>NUCLEOTIDE SEQUENCE [LARGE SCALE GENOMIC DNA]</scope>
    <source>
        <strain evidence="4 5">DSM 12744</strain>
    </source>
</reference>
<protein>
    <recommendedName>
        <fullName evidence="3">SsrA-binding protein</fullName>
    </recommendedName>
    <alternativeName>
        <fullName evidence="3">Small protein B</fullName>
    </alternativeName>
</protein>
<comment type="similarity">
    <text evidence="3">Belongs to the SmpB family.</text>
</comment>
<proteinExistence type="inferred from homology"/>
<dbReference type="GO" id="GO:0005829">
    <property type="term" value="C:cytosol"/>
    <property type="evidence" value="ECO:0007669"/>
    <property type="project" value="TreeGrafter"/>
</dbReference>